<dbReference type="AlphaFoldDB" id="A0A644ZLQ9"/>
<feature type="region of interest" description="Disordered" evidence="1">
    <location>
        <begin position="427"/>
        <end position="456"/>
    </location>
</feature>
<reference evidence="2" key="1">
    <citation type="submission" date="2019-08" db="EMBL/GenBank/DDBJ databases">
        <authorList>
            <person name="Kucharzyk K."/>
            <person name="Murdoch R.W."/>
            <person name="Higgins S."/>
            <person name="Loffler F."/>
        </authorList>
    </citation>
    <scope>NUCLEOTIDE SEQUENCE</scope>
</reference>
<organism evidence="2">
    <name type="scientific">bioreactor metagenome</name>
    <dbReference type="NCBI Taxonomy" id="1076179"/>
    <lineage>
        <taxon>unclassified sequences</taxon>
        <taxon>metagenomes</taxon>
        <taxon>ecological metagenomes</taxon>
    </lineage>
</organism>
<feature type="region of interest" description="Disordered" evidence="1">
    <location>
        <begin position="310"/>
        <end position="347"/>
    </location>
</feature>
<feature type="compositionally biased region" description="Basic residues" evidence="1">
    <location>
        <begin position="313"/>
        <end position="322"/>
    </location>
</feature>
<accession>A0A644ZLQ9</accession>
<evidence type="ECO:0000313" key="2">
    <source>
        <dbReference type="EMBL" id="MPM41825.1"/>
    </source>
</evidence>
<name>A0A644ZLQ9_9ZZZZ</name>
<dbReference type="EMBL" id="VSSQ01009504">
    <property type="protein sequence ID" value="MPM41825.1"/>
    <property type="molecule type" value="Genomic_DNA"/>
</dbReference>
<sequence>MAGLLEGQEVRGPHLVLADPGDVVGVGSGDLTDPLDHLLRGEPVEALLPAERVLARHLGEIAGPGAVVGDVPVRPQRLVQVDQDLPDIADDRDVGHPVLGDLGRVDVGVDDLGPRGERVQPAGDPVVEAGAERDQQVGLLQGPHRGHRAVHAGHAEVERMRVGERATGHQRGDHRDTGELDQLGQLSGGVRLDHPTPDVEHRAAGLGDQPGGLLDLAVVRPGDRVVAGQVHLLGPAERGRGLQGVLGDVHQHRARTTGLGDVERLLDRQRDVLGPGHQEAVLGHRHRDAADVGLLEGVRADHRGADLAGDRDHRHRVHHRVGDRRDQVGRPGARGHHADPDPTGRHRVSLGCVPRTLLVAAEDVADLPGVQQRVVRRQDGATGEAENDVYPDVLQRADERLGAGQHRCGGRGGLVLHGLSTSSGRWFVGDPATKNPRRREACEGSVSGRVGTRGTR</sequence>
<protein>
    <submittedName>
        <fullName evidence="2">Uncharacterized protein</fullName>
    </submittedName>
</protein>
<gene>
    <name evidence="2" type="ORF">SDC9_88485</name>
</gene>
<comment type="caution">
    <text evidence="2">The sequence shown here is derived from an EMBL/GenBank/DDBJ whole genome shotgun (WGS) entry which is preliminary data.</text>
</comment>
<proteinExistence type="predicted"/>
<evidence type="ECO:0000256" key="1">
    <source>
        <dbReference type="SAM" id="MobiDB-lite"/>
    </source>
</evidence>